<proteinExistence type="predicted"/>
<dbReference type="EMBL" id="JADMLG010000015">
    <property type="protein sequence ID" value="MBH0780518.1"/>
    <property type="molecule type" value="Genomic_DNA"/>
</dbReference>
<keyword evidence="2" id="KW-1185">Reference proteome</keyword>
<name>A0A931N794_9NOCA</name>
<gene>
    <name evidence="1" type="ORF">IT779_30015</name>
</gene>
<sequence length="102" mass="11264">MGSGFALILAGGVLGLFSDLRLLLDFLPACQLGYAGQFQLGIWLALQSESPYLPGVFACNYLVREVARKFEGQLSYQFLCGGIYRLAFDGPQRMMLYITPSE</sequence>
<protein>
    <submittedName>
        <fullName evidence="1">Uncharacterized protein</fullName>
    </submittedName>
</protein>
<reference evidence="1" key="1">
    <citation type="submission" date="2020-11" db="EMBL/GenBank/DDBJ databases">
        <title>Nocardia NEAU-351.nov., a novel actinomycete isolated from the cow dung.</title>
        <authorList>
            <person name="Zhang X."/>
        </authorList>
    </citation>
    <scope>NUCLEOTIDE SEQUENCE</scope>
    <source>
        <strain evidence="1">NEAU-351</strain>
    </source>
</reference>
<accession>A0A931N794</accession>
<evidence type="ECO:0000313" key="2">
    <source>
        <dbReference type="Proteomes" id="UP000655751"/>
    </source>
</evidence>
<organism evidence="1 2">
    <name type="scientific">Nocardia bovistercoris</name>
    <dbReference type="NCBI Taxonomy" id="2785916"/>
    <lineage>
        <taxon>Bacteria</taxon>
        <taxon>Bacillati</taxon>
        <taxon>Actinomycetota</taxon>
        <taxon>Actinomycetes</taxon>
        <taxon>Mycobacteriales</taxon>
        <taxon>Nocardiaceae</taxon>
        <taxon>Nocardia</taxon>
    </lineage>
</organism>
<dbReference type="AlphaFoldDB" id="A0A931N794"/>
<comment type="caution">
    <text evidence="1">The sequence shown here is derived from an EMBL/GenBank/DDBJ whole genome shotgun (WGS) entry which is preliminary data.</text>
</comment>
<dbReference type="Proteomes" id="UP000655751">
    <property type="component" value="Unassembled WGS sequence"/>
</dbReference>
<evidence type="ECO:0000313" key="1">
    <source>
        <dbReference type="EMBL" id="MBH0780518.1"/>
    </source>
</evidence>
<dbReference type="RefSeq" id="WP_196152818.1">
    <property type="nucleotide sequence ID" value="NZ_JADMLG010000015.1"/>
</dbReference>